<dbReference type="Gene3D" id="1.10.132.100">
    <property type="match status" value="1"/>
</dbReference>
<accession>A0A0B7P1T4</accession>
<organism evidence="1">
    <name type="scientific">Propionibacterium freudenreichii subsp. freudenreichii</name>
    <dbReference type="NCBI Taxonomy" id="66712"/>
    <lineage>
        <taxon>Bacteria</taxon>
        <taxon>Bacillati</taxon>
        <taxon>Actinomycetota</taxon>
        <taxon>Actinomycetes</taxon>
        <taxon>Propionibacteriales</taxon>
        <taxon>Propionibacteriaceae</taxon>
        <taxon>Propionibacterium</taxon>
    </lineage>
</organism>
<dbReference type="Pfam" id="PF09481">
    <property type="entry name" value="CRISPR_Cse1"/>
    <property type="match status" value="1"/>
</dbReference>
<proteinExistence type="predicted"/>
<name>A0A0B7P1T4_PROFF</name>
<protein>
    <submittedName>
        <fullName evidence="1">CRISPR system CASCADE complex protein CasA</fullName>
    </submittedName>
</protein>
<gene>
    <name evidence="1" type="primary">casA</name>
    <name evidence="1" type="ORF">PFCIRM138_06890</name>
</gene>
<reference evidence="1" key="1">
    <citation type="submission" date="2014-08" db="EMBL/GenBank/DDBJ databases">
        <authorList>
            <person name="Falentin Helene"/>
        </authorList>
    </citation>
    <scope>NUCLEOTIDE SEQUENCE</scope>
</reference>
<dbReference type="InterPro" id="IPR013381">
    <property type="entry name" value="CRISPR-assoc_prot_Cse1"/>
</dbReference>
<evidence type="ECO:0000313" key="1">
    <source>
        <dbReference type="EMBL" id="CEP27838.1"/>
    </source>
</evidence>
<sequence length="550" mass="60451">MTTTFNLWDEPWIRVRDAAGTVSEVSLTQVFGDSARYQTLAGDLGSQDVAILRLLLAIIMRSIDADASDDELIDQWGQWWTTRTLPTDDVYAYRDQYRDRFDLCDPDAPFMQVGGLESTSGNYSGLPKLIADVPDGASPFSMRENSSLESLSLPEAARWLVHCQAFDSSGIKTGMKRDASTKGGKSYPTGVGLTGAMGLVIAEGVNLTETLLLNLNMVMLAEHDSVVWERPPQKAGADMAHPVPTGPADLYCWTSRRMRLIFSNEHVSDVLIANGDKVDISNRMRLEPMSAWKPKSGKKDTFVPRTHSSSRQMWRGLAPLLTRGAQATVWGGKHGYALPLMAWLATLQERGLILPGDRISLRTLGLEYKFPERSVIVGLVDDSLNVEISAITDERVVATIAHAADVADAAAVAAGDLGKDLAFVAGQYTNPSANKKLVGMLRSQGRERAYADLDMAFRQWLAGLTNGSDMPALEEQWRDQVRSRIRPVGLGLCREAGERSARGRQLGINAAFMPGEPIDTAWCWNRFQQNLWKATEGTLINTTTADKEQS</sequence>
<dbReference type="NCBIfam" id="TIGR02547">
    <property type="entry name" value="casA_cse1"/>
    <property type="match status" value="1"/>
</dbReference>
<dbReference type="EMBL" id="LM676445">
    <property type="protein sequence ID" value="CEP27838.1"/>
    <property type="molecule type" value="Genomic_DNA"/>
</dbReference>
<dbReference type="AlphaFoldDB" id="A0A0B7P1T4"/>